<dbReference type="EMBL" id="CP111023">
    <property type="protein sequence ID" value="WAR21783.1"/>
    <property type="molecule type" value="Genomic_DNA"/>
</dbReference>
<gene>
    <name evidence="1" type="ORF">MAR_015757</name>
</gene>
<organism evidence="1 2">
    <name type="scientific">Mya arenaria</name>
    <name type="common">Soft-shell clam</name>
    <dbReference type="NCBI Taxonomy" id="6604"/>
    <lineage>
        <taxon>Eukaryota</taxon>
        <taxon>Metazoa</taxon>
        <taxon>Spiralia</taxon>
        <taxon>Lophotrochozoa</taxon>
        <taxon>Mollusca</taxon>
        <taxon>Bivalvia</taxon>
        <taxon>Autobranchia</taxon>
        <taxon>Heteroconchia</taxon>
        <taxon>Euheterodonta</taxon>
        <taxon>Imparidentia</taxon>
        <taxon>Neoheterodontei</taxon>
        <taxon>Myida</taxon>
        <taxon>Myoidea</taxon>
        <taxon>Myidae</taxon>
        <taxon>Mya</taxon>
    </lineage>
</organism>
<keyword evidence="2" id="KW-1185">Reference proteome</keyword>
<evidence type="ECO:0000313" key="2">
    <source>
        <dbReference type="Proteomes" id="UP001164746"/>
    </source>
</evidence>
<accession>A0ABY7FHY0</accession>
<proteinExistence type="predicted"/>
<sequence>MSNVRHRIKVVEKDTGKPRASSDFIRIEYQIAECDRTCRSVFDTIKEEIEIGKSAGKIYYNMKCSAEGEMAASETPKNLRQVQNVSALLQ</sequence>
<name>A0ABY7FHY0_MYAAR</name>
<reference evidence="1" key="1">
    <citation type="submission" date="2022-11" db="EMBL/GenBank/DDBJ databases">
        <title>Centuries of genome instability and evolution in soft-shell clam transmissible cancer (bioRxiv).</title>
        <authorList>
            <person name="Hart S.F.M."/>
            <person name="Yonemitsu M.A."/>
            <person name="Giersch R.M."/>
            <person name="Beal B.F."/>
            <person name="Arriagada G."/>
            <person name="Davis B.W."/>
            <person name="Ostrander E.A."/>
            <person name="Goff S.P."/>
            <person name="Metzger M.J."/>
        </authorList>
    </citation>
    <scope>NUCLEOTIDE SEQUENCE</scope>
    <source>
        <strain evidence="1">MELC-2E11</strain>
        <tissue evidence="1">Siphon/mantle</tissue>
    </source>
</reference>
<protein>
    <submittedName>
        <fullName evidence="1">Uncharacterized protein</fullName>
    </submittedName>
</protein>
<evidence type="ECO:0000313" key="1">
    <source>
        <dbReference type="EMBL" id="WAR21783.1"/>
    </source>
</evidence>
<dbReference type="Proteomes" id="UP001164746">
    <property type="component" value="Chromosome 12"/>
</dbReference>